<evidence type="ECO:0000313" key="10">
    <source>
        <dbReference type="EMBL" id="WIT12861.1"/>
    </source>
</evidence>
<dbReference type="EMBL" id="CP116346">
    <property type="protein sequence ID" value="WIT12861.1"/>
    <property type="molecule type" value="Genomic_DNA"/>
</dbReference>
<evidence type="ECO:0000256" key="6">
    <source>
        <dbReference type="ARBA" id="ARBA00038076"/>
    </source>
</evidence>
<dbReference type="InterPro" id="IPR025857">
    <property type="entry name" value="MacB_PCD"/>
</dbReference>
<reference evidence="10" key="1">
    <citation type="submission" date="2023-01" db="EMBL/GenBank/DDBJ databases">
        <title>Whole genome sequence of Paucibacter sp. S2-9 isolated from pond sediment.</title>
        <authorList>
            <person name="Jung J.Y."/>
        </authorList>
    </citation>
    <scope>NUCLEOTIDE SEQUENCE</scope>
    <source>
        <strain evidence="10">S2-9</strain>
    </source>
</reference>
<comment type="subcellular location">
    <subcellularLocation>
        <location evidence="1">Cell membrane</location>
        <topology evidence="1">Multi-pass membrane protein</topology>
    </subcellularLocation>
</comment>
<dbReference type="InterPro" id="IPR003838">
    <property type="entry name" value="ABC3_permease_C"/>
</dbReference>
<feature type="domain" description="MacB-like periplasmic core" evidence="9">
    <location>
        <begin position="54"/>
        <end position="251"/>
    </location>
</feature>
<evidence type="ECO:0000256" key="2">
    <source>
        <dbReference type="ARBA" id="ARBA00022475"/>
    </source>
</evidence>
<protein>
    <submittedName>
        <fullName evidence="10">ABC transporter permease</fullName>
    </submittedName>
</protein>
<evidence type="ECO:0000256" key="7">
    <source>
        <dbReference type="SAM" id="Phobius"/>
    </source>
</evidence>
<feature type="transmembrane region" description="Helical" evidence="7">
    <location>
        <begin position="337"/>
        <end position="359"/>
    </location>
</feature>
<dbReference type="PANTHER" id="PTHR30572">
    <property type="entry name" value="MEMBRANE COMPONENT OF TRANSPORTER-RELATED"/>
    <property type="match status" value="1"/>
</dbReference>
<keyword evidence="3 7" id="KW-0812">Transmembrane</keyword>
<dbReference type="KEGG" id="pais:PFX98_04440"/>
<dbReference type="GO" id="GO:0005886">
    <property type="term" value="C:plasma membrane"/>
    <property type="evidence" value="ECO:0007669"/>
    <property type="project" value="UniProtKB-SubCell"/>
</dbReference>
<dbReference type="InterPro" id="IPR050250">
    <property type="entry name" value="Macrolide_Exporter_MacB"/>
</dbReference>
<keyword evidence="11" id="KW-1185">Reference proteome</keyword>
<dbReference type="Pfam" id="PF02687">
    <property type="entry name" value="FtsX"/>
    <property type="match status" value="1"/>
</dbReference>
<organism evidence="10 11">
    <name type="scientific">Paucibacter sediminis</name>
    <dbReference type="NCBI Taxonomy" id="3019553"/>
    <lineage>
        <taxon>Bacteria</taxon>
        <taxon>Pseudomonadati</taxon>
        <taxon>Pseudomonadota</taxon>
        <taxon>Betaproteobacteria</taxon>
        <taxon>Burkholderiales</taxon>
        <taxon>Sphaerotilaceae</taxon>
        <taxon>Roseateles</taxon>
    </lineage>
</organism>
<dbReference type="Proteomes" id="UP001177769">
    <property type="component" value="Chromosome"/>
</dbReference>
<dbReference type="RefSeq" id="WP_285233962.1">
    <property type="nucleotide sequence ID" value="NZ_CP116346.1"/>
</dbReference>
<evidence type="ECO:0000256" key="4">
    <source>
        <dbReference type="ARBA" id="ARBA00022989"/>
    </source>
</evidence>
<keyword evidence="2" id="KW-1003">Cell membrane</keyword>
<evidence type="ECO:0000259" key="8">
    <source>
        <dbReference type="Pfam" id="PF02687"/>
    </source>
</evidence>
<comment type="similarity">
    <text evidence="6">Belongs to the ABC-4 integral membrane protein family.</text>
</comment>
<feature type="transmembrane region" description="Helical" evidence="7">
    <location>
        <begin position="371"/>
        <end position="389"/>
    </location>
</feature>
<feature type="transmembrane region" description="Helical" evidence="7">
    <location>
        <begin position="281"/>
        <end position="308"/>
    </location>
</feature>
<dbReference type="AlphaFoldDB" id="A0AA95SR56"/>
<name>A0AA95SR56_9BURK</name>
<dbReference type="Pfam" id="PF12704">
    <property type="entry name" value="MacB_PCD"/>
    <property type="match status" value="1"/>
</dbReference>
<accession>A0AA95SR56</accession>
<dbReference type="GO" id="GO:0022857">
    <property type="term" value="F:transmembrane transporter activity"/>
    <property type="evidence" value="ECO:0007669"/>
    <property type="project" value="TreeGrafter"/>
</dbReference>
<dbReference type="PANTHER" id="PTHR30572:SF4">
    <property type="entry name" value="ABC TRANSPORTER PERMEASE YTRF"/>
    <property type="match status" value="1"/>
</dbReference>
<feature type="domain" description="ABC3 transporter permease C-terminal" evidence="8">
    <location>
        <begin position="290"/>
        <end position="399"/>
    </location>
</feature>
<evidence type="ECO:0000256" key="5">
    <source>
        <dbReference type="ARBA" id="ARBA00023136"/>
    </source>
</evidence>
<keyword evidence="5 7" id="KW-0472">Membrane</keyword>
<gene>
    <name evidence="10" type="ORF">PFX98_04440</name>
</gene>
<evidence type="ECO:0000256" key="3">
    <source>
        <dbReference type="ARBA" id="ARBA00022692"/>
    </source>
</evidence>
<evidence type="ECO:0000259" key="9">
    <source>
        <dbReference type="Pfam" id="PF12704"/>
    </source>
</evidence>
<evidence type="ECO:0000313" key="11">
    <source>
        <dbReference type="Proteomes" id="UP001177769"/>
    </source>
</evidence>
<proteinExistence type="inferred from homology"/>
<keyword evidence="4 7" id="KW-1133">Transmembrane helix</keyword>
<feature type="transmembrane region" description="Helical" evidence="7">
    <location>
        <begin position="16"/>
        <end position="38"/>
    </location>
</feature>
<sequence>MDLLPILATLKRHKTAAGLIVLQVALTCAIVCNALFLISQRLERINEPSGLVDDELVVVSVVGVGPSQNADAQTRTDLQALRAVPGVQQLSVINQLPFGRSFSMSTMRTQADRNAPGVGVASYNASEGWLQALGLRLVAGRDFEASEYLDNSTLEQSETGKVTALVINKALAERLFPGADAVGQTLYGISDEPTRIVGVVERLVTPHPGGSDDMNVYSMLLPVRESFRGGAYVLRTEPGRREAVLKAAIAALDQTGPGRILRQQQLFSEMRSAYYAQDRNMVHLLVGVCLALMVVTAFGIVGLASFWVQQRTRMIGTRRALGATRGQILRYFQAENLLLSGLGIVIGMAAAYGISLLLMQNYEMPRLPWSYLPVGALVLCALGQLAVLAPARRAAALPPVAALRG</sequence>
<evidence type="ECO:0000256" key="1">
    <source>
        <dbReference type="ARBA" id="ARBA00004651"/>
    </source>
</evidence>